<dbReference type="GO" id="GO:0016887">
    <property type="term" value="F:ATP hydrolysis activity"/>
    <property type="evidence" value="ECO:0007669"/>
    <property type="project" value="InterPro"/>
</dbReference>
<dbReference type="Pfam" id="PF00004">
    <property type="entry name" value="AAA"/>
    <property type="match status" value="2"/>
</dbReference>
<feature type="compositionally biased region" description="Basic and acidic residues" evidence="4">
    <location>
        <begin position="297"/>
        <end position="312"/>
    </location>
</feature>
<feature type="domain" description="AAA+ ATPase" evidence="5">
    <location>
        <begin position="365"/>
        <end position="502"/>
    </location>
</feature>
<dbReference type="SUPFAM" id="SSF51126">
    <property type="entry name" value="Pectin lyase-like"/>
    <property type="match status" value="1"/>
</dbReference>
<evidence type="ECO:0000313" key="7">
    <source>
        <dbReference type="Proteomes" id="UP000030647"/>
    </source>
</evidence>
<dbReference type="InterPro" id="IPR011050">
    <property type="entry name" value="Pectin_lyase_fold/virulence"/>
</dbReference>
<feature type="domain" description="AAA+ ATPase" evidence="5">
    <location>
        <begin position="637"/>
        <end position="771"/>
    </location>
</feature>
<dbReference type="Gene3D" id="1.10.8.60">
    <property type="match status" value="2"/>
</dbReference>
<proteinExistence type="inferred from homology"/>
<dbReference type="STRING" id="1231336.L248_0368"/>
<sequence length="859" mass="93985">MVKTRVVGIGAGKFTLENAINGSELGDTIAIEPGHYLTKTGISLQDVTIRGLGQAPSDVVITGFFGVRENGNLTMENLTLNELSAEVNIIVVNKKASFSAANVQFNASGEKFSPVVVQNGSIALTTCTVMTRSRNFFGIDTVGSVVSIEQCDISGISVDHSTLAIQSSQIRNSLICVDSKVSAGSLIFLNTDINFYTFVITEKTNLQIDDLVLPIGSSIAHVLDSSATAQLTNIDQNHVLTVRQDATAVLQIPNVQVILEESATSTEEKEQGGTSGLAPENQTDSAKDGATEQPAKASDDAPVEKQVDKDSPEPTNQEEPSPESAMGKLNDMIGLEDVKKEVKHFINVAVFNKKRAEGHQQAISASLHSAFLGNPGTGKTTVARLVAQIMYEEHVLPTDHYVEVSRADLVSQNVGGTAIQTQAVLESALGGVLFIDEAYNLYQEGGSTNWGQEAVDTIMKYMEDHRNELMIIFAGYTKPMQDLLSMNQGLRSRITNWFHFADYTPEEIAEIGSRQLTAQGFTVNDPYYRTAVMKAYKNDINHDNGRWIRTFNEKLLGVVIDAVQADPTRDDSQVLDSDIDRLMGGAEDEKAAKVAALLTELDGLVGQAAVKQTIHDLVDQVRVSQKMGSKLGEEDRPTYHMVFAGDAGTGKTTVARILAQLFYNLGVLPKDTVSEVNRAALIGQYIGETEAKTSKAIRDALGGVLFVDEAYQLTSETGQDFGQNAVETFITELENHRQDFVAIFAGYSQPMQHFLDTNPGLRSRIPYTLEFADYTPTEIAQIVTQIVTKRFTVNTDLLEQIVSTQYTQLPENERANARWARNFAEKLINRHKLWLVDHLDTDDMKHISDEVVTGMAESK</sequence>
<accession>U4TR34</accession>
<reference evidence="7" key="1">
    <citation type="journal article" date="2013" name="Genome Announc.">
        <title>Whole-Genome Sequencing of Lactobacillus shenzhenensis Strain LY-73T.</title>
        <authorList>
            <person name="Lin Z."/>
            <person name="Liu Z."/>
            <person name="Yang R."/>
            <person name="Zou Y."/>
            <person name="Wan D."/>
            <person name="Chen J."/>
            <person name="Guo M."/>
            <person name="Zhao J."/>
            <person name="Fang C."/>
            <person name="Yang R."/>
            <person name="Liu F."/>
        </authorList>
    </citation>
    <scope>NUCLEOTIDE SEQUENCE [LARGE SCALE GENOMIC DNA]</scope>
    <source>
        <strain evidence="7">LY-73</strain>
    </source>
</reference>
<evidence type="ECO:0000256" key="1">
    <source>
        <dbReference type="ARBA" id="ARBA00010378"/>
    </source>
</evidence>
<dbReference type="Gene3D" id="3.40.50.300">
    <property type="entry name" value="P-loop containing nucleotide triphosphate hydrolases"/>
    <property type="match status" value="2"/>
</dbReference>
<dbReference type="GO" id="GO:0005524">
    <property type="term" value="F:ATP binding"/>
    <property type="evidence" value="ECO:0007669"/>
    <property type="project" value="UniProtKB-KW"/>
</dbReference>
<dbReference type="CDD" id="cd00009">
    <property type="entry name" value="AAA"/>
    <property type="match status" value="2"/>
</dbReference>
<gene>
    <name evidence="6" type="primary">cfxQ</name>
    <name evidence="6" type="ORF">L248_0368</name>
</gene>
<dbReference type="FunFam" id="3.40.50.300:FF:000216">
    <property type="entry name" value="Type VII secretion ATPase EccA"/>
    <property type="match status" value="2"/>
</dbReference>
<dbReference type="PANTHER" id="PTHR43392:SF2">
    <property type="entry name" value="AAA-TYPE ATPASE FAMILY PROTEIN _ ANKYRIN REPEAT FAMILY PROTEIN"/>
    <property type="match status" value="1"/>
</dbReference>
<dbReference type="AlphaFoldDB" id="U4TR34"/>
<dbReference type="EMBL" id="KI271582">
    <property type="protein sequence ID" value="ERL66689.1"/>
    <property type="molecule type" value="Genomic_DNA"/>
</dbReference>
<name>U4TR34_9LACO</name>
<dbReference type="OrthoDB" id="9806903at2"/>
<evidence type="ECO:0000259" key="5">
    <source>
        <dbReference type="SMART" id="SM00382"/>
    </source>
</evidence>
<feature type="region of interest" description="Disordered" evidence="4">
    <location>
        <begin position="263"/>
        <end position="328"/>
    </location>
</feature>
<dbReference type="InterPro" id="IPR027417">
    <property type="entry name" value="P-loop_NTPase"/>
</dbReference>
<keyword evidence="2" id="KW-0547">Nucleotide-binding</keyword>
<protein>
    <submittedName>
        <fullName evidence="6">CfxQ</fullName>
    </submittedName>
</protein>
<dbReference type="RefSeq" id="WP_022528315.1">
    <property type="nucleotide sequence ID" value="NZ_KI271582.1"/>
</dbReference>
<keyword evidence="3" id="KW-0067">ATP-binding</keyword>
<dbReference type="InterPro" id="IPR050773">
    <property type="entry name" value="CbxX/CfxQ_RuBisCO_ESX"/>
</dbReference>
<dbReference type="InterPro" id="IPR000641">
    <property type="entry name" value="CbxX/CfxQ"/>
</dbReference>
<evidence type="ECO:0000256" key="2">
    <source>
        <dbReference type="ARBA" id="ARBA00022741"/>
    </source>
</evidence>
<comment type="similarity">
    <text evidence="1">Belongs to the CbxX/CfxQ family.</text>
</comment>
<dbReference type="Proteomes" id="UP000030647">
    <property type="component" value="Unassembled WGS sequence"/>
</dbReference>
<organism evidence="6 7">
    <name type="scientific">Schleiferilactobacillus shenzhenensis LY-73</name>
    <dbReference type="NCBI Taxonomy" id="1231336"/>
    <lineage>
        <taxon>Bacteria</taxon>
        <taxon>Bacillati</taxon>
        <taxon>Bacillota</taxon>
        <taxon>Bacilli</taxon>
        <taxon>Lactobacillales</taxon>
        <taxon>Lactobacillaceae</taxon>
        <taxon>Schleiferilactobacillus</taxon>
    </lineage>
</organism>
<evidence type="ECO:0000256" key="3">
    <source>
        <dbReference type="ARBA" id="ARBA00022840"/>
    </source>
</evidence>
<keyword evidence="7" id="KW-1185">Reference proteome</keyword>
<evidence type="ECO:0000313" key="6">
    <source>
        <dbReference type="EMBL" id="ERL66689.1"/>
    </source>
</evidence>
<dbReference type="eggNOG" id="COG0464">
    <property type="taxonomic scope" value="Bacteria"/>
</dbReference>
<dbReference type="InterPro" id="IPR003959">
    <property type="entry name" value="ATPase_AAA_core"/>
</dbReference>
<dbReference type="PRINTS" id="PR00819">
    <property type="entry name" value="CBXCFQXSUPER"/>
</dbReference>
<dbReference type="SUPFAM" id="SSF52540">
    <property type="entry name" value="P-loop containing nucleoside triphosphate hydrolases"/>
    <property type="match status" value="2"/>
</dbReference>
<dbReference type="HOGENOM" id="CLU_008749_2_1_9"/>
<dbReference type="PANTHER" id="PTHR43392">
    <property type="entry name" value="AAA-TYPE ATPASE FAMILY PROTEIN / ANKYRIN REPEAT FAMILY PROTEIN"/>
    <property type="match status" value="1"/>
</dbReference>
<evidence type="ECO:0000256" key="4">
    <source>
        <dbReference type="SAM" id="MobiDB-lite"/>
    </source>
</evidence>
<dbReference type="SMART" id="SM00382">
    <property type="entry name" value="AAA"/>
    <property type="match status" value="2"/>
</dbReference>
<dbReference type="InterPro" id="IPR003593">
    <property type="entry name" value="AAA+_ATPase"/>
</dbReference>